<protein>
    <recommendedName>
        <fullName evidence="1">Bacterial transcriptional activator domain-containing protein</fullName>
    </recommendedName>
</protein>
<reference evidence="2 3" key="1">
    <citation type="submission" date="2019-07" db="EMBL/GenBank/DDBJ databases">
        <title>Whole genome shotgun sequence of Deinococcus cellulosilyticus NBRC 106333.</title>
        <authorList>
            <person name="Hosoyama A."/>
            <person name="Uohara A."/>
            <person name="Ohji S."/>
            <person name="Ichikawa N."/>
        </authorList>
    </citation>
    <scope>NUCLEOTIDE SEQUENCE [LARGE SCALE GENOMIC DNA]</scope>
    <source>
        <strain evidence="2 3">NBRC 106333</strain>
    </source>
</reference>
<dbReference type="AlphaFoldDB" id="A0A511MZE1"/>
<dbReference type="Pfam" id="PF13191">
    <property type="entry name" value="AAA_16"/>
    <property type="match status" value="1"/>
</dbReference>
<dbReference type="InterPro" id="IPR005158">
    <property type="entry name" value="BTAD"/>
</dbReference>
<dbReference type="OrthoDB" id="74119at2"/>
<evidence type="ECO:0000259" key="1">
    <source>
        <dbReference type="SMART" id="SM01043"/>
    </source>
</evidence>
<organism evidence="2 3">
    <name type="scientific">Deinococcus cellulosilyticus (strain DSM 18568 / NBRC 106333 / KACC 11606 / 5516J-15)</name>
    <dbReference type="NCBI Taxonomy" id="1223518"/>
    <lineage>
        <taxon>Bacteria</taxon>
        <taxon>Thermotogati</taxon>
        <taxon>Deinococcota</taxon>
        <taxon>Deinococci</taxon>
        <taxon>Deinococcales</taxon>
        <taxon>Deinococcaceae</taxon>
        <taxon>Deinococcus</taxon>
    </lineage>
</organism>
<sequence length="664" mass="74045">MLPFFAAPPHLHLLGEARLVVQDRTVRLDRRTAAVLSYLALSGPTVKYRLAGLLWPDSEEHTARGNMRQLLRRLKTAAGFEVIEGQEVIHLHPQLQVDALELREYTFQGKHDEVISLKGRLLGGASFDDLPEFQEWLTGHQALLDQSRLVALRCQSQQAEARGDWNHALQLATEALALEPLAEDLYRRIMRVQAQMGQPEKAREAYQTCARQLNLHLSLPPSEATTQLLRDIEEGKRVPVSPVASPAKPRRWKDPPCLVGRGDLLQHMEEAWKRDQAILLTGPAGIGKTSIAHTFLGAKGHFARAGGRPGDLGVPYSTLRRAWGEFLAAHPRLVLPAAVRREMARLFPHLGPPPPPLETPADLKRFLEAGVQLVWATRRVFSGQLYDDVHLVDDATFEVGVYMLHRLQAPEGDGLPPRLVLTARTEELSSDRWAKLQGKVEEGHLVHLDVPPLSPAELTDMLRTLKVDGLDRWAEELYRFSGGNPLFALETARHLHQTGSETLLFPGKLPLSGRLKTLMRHRLSSLKQDTLAVARMCAVLSGEARPDRLGTALDMPAEQLQKSLQELEEAQVLQGWTFTHGLLEEVMLEDTPAAVRKWLHRQAARALEQHQGDPLRIARLWQAGGKPQQAILPLRKAAEEARLLGATQRAEAHLNEAAQLEDGS</sequence>
<dbReference type="InterPro" id="IPR051677">
    <property type="entry name" value="AfsR-DnrI-RedD_regulator"/>
</dbReference>
<dbReference type="InterPro" id="IPR027417">
    <property type="entry name" value="P-loop_NTPase"/>
</dbReference>
<keyword evidence="3" id="KW-1185">Reference proteome</keyword>
<dbReference type="Pfam" id="PF03704">
    <property type="entry name" value="BTAD"/>
    <property type="match status" value="1"/>
</dbReference>
<dbReference type="InterPro" id="IPR011990">
    <property type="entry name" value="TPR-like_helical_dom_sf"/>
</dbReference>
<dbReference type="SMART" id="SM01043">
    <property type="entry name" value="BTAD"/>
    <property type="match status" value="1"/>
</dbReference>
<dbReference type="PANTHER" id="PTHR35807">
    <property type="entry name" value="TRANSCRIPTIONAL REGULATOR REDD-RELATED"/>
    <property type="match status" value="1"/>
</dbReference>
<comment type="caution">
    <text evidence="2">The sequence shown here is derived from an EMBL/GenBank/DDBJ whole genome shotgun (WGS) entry which is preliminary data.</text>
</comment>
<dbReference type="SUPFAM" id="SSF48452">
    <property type="entry name" value="TPR-like"/>
    <property type="match status" value="1"/>
</dbReference>
<name>A0A511MZE1_DEIC1</name>
<evidence type="ECO:0000313" key="3">
    <source>
        <dbReference type="Proteomes" id="UP000321306"/>
    </source>
</evidence>
<evidence type="ECO:0000313" key="2">
    <source>
        <dbReference type="EMBL" id="GEM45691.1"/>
    </source>
</evidence>
<dbReference type="InterPro" id="IPR041664">
    <property type="entry name" value="AAA_16"/>
</dbReference>
<proteinExistence type="predicted"/>
<accession>A0A511MZE1</accession>
<feature type="domain" description="Bacterial transcriptional activator" evidence="1">
    <location>
        <begin position="97"/>
        <end position="233"/>
    </location>
</feature>
<dbReference type="Gene3D" id="1.25.40.10">
    <property type="entry name" value="Tetratricopeptide repeat domain"/>
    <property type="match status" value="1"/>
</dbReference>
<gene>
    <name evidence="2" type="ORF">DC3_13260</name>
</gene>
<dbReference type="Gene3D" id="3.40.50.300">
    <property type="entry name" value="P-loop containing nucleotide triphosphate hydrolases"/>
    <property type="match status" value="1"/>
</dbReference>
<dbReference type="InterPro" id="IPR036388">
    <property type="entry name" value="WH-like_DNA-bd_sf"/>
</dbReference>
<dbReference type="RefSeq" id="WP_146883204.1">
    <property type="nucleotide sequence ID" value="NZ_BJXB01000004.1"/>
</dbReference>
<dbReference type="Proteomes" id="UP000321306">
    <property type="component" value="Unassembled WGS sequence"/>
</dbReference>
<dbReference type="Gene3D" id="1.10.10.10">
    <property type="entry name" value="Winged helix-like DNA-binding domain superfamily/Winged helix DNA-binding domain"/>
    <property type="match status" value="1"/>
</dbReference>
<dbReference type="EMBL" id="BJXB01000004">
    <property type="protein sequence ID" value="GEM45691.1"/>
    <property type="molecule type" value="Genomic_DNA"/>
</dbReference>
<dbReference type="SUPFAM" id="SSF52540">
    <property type="entry name" value="P-loop containing nucleoside triphosphate hydrolases"/>
    <property type="match status" value="1"/>
</dbReference>